<evidence type="ECO:0000256" key="1">
    <source>
        <dbReference type="ARBA" id="ARBA00008330"/>
    </source>
</evidence>
<dbReference type="CTD" id="20208704"/>
<dbReference type="GO" id="GO:0005861">
    <property type="term" value="C:troponin complex"/>
    <property type="evidence" value="ECO:0000318"/>
    <property type="project" value="GO_Central"/>
</dbReference>
<evidence type="ECO:0008006" key="6">
    <source>
        <dbReference type="Google" id="ProtNLM"/>
    </source>
</evidence>
<sequence>MAAERVAEDERRKAAEETKRKQKSEEEEKRQRERAKKLAEFEKLKNPPKPNFVITKKSGDGEEEEVEVGKNKKSKQQLEAEKKAILSQRIIPLDTNGMNSSKLTEKAKELLNLIYKLEGEKYDLEKHFKAQQFDMMELAEKARQINKVGYV</sequence>
<gene>
    <name evidence="4" type="primary">20208704</name>
    <name evidence="3" type="ORF">HELRODRAFT_182787</name>
</gene>
<dbReference type="EMBL" id="AMQM01008393">
    <property type="status" value="NOT_ANNOTATED_CDS"/>
    <property type="molecule type" value="Genomic_DNA"/>
</dbReference>
<dbReference type="STRING" id="6412.T1FIQ5"/>
<dbReference type="EMBL" id="KB097768">
    <property type="protein sequence ID" value="ESN90186.1"/>
    <property type="molecule type" value="Genomic_DNA"/>
</dbReference>
<dbReference type="RefSeq" id="XP_009031763.1">
    <property type="nucleotide sequence ID" value="XM_009033515.1"/>
</dbReference>
<dbReference type="GO" id="GO:0045214">
    <property type="term" value="P:sarcomere organization"/>
    <property type="evidence" value="ECO:0000318"/>
    <property type="project" value="GO_Central"/>
</dbReference>
<dbReference type="OMA" id="SRINEQQ"/>
<dbReference type="Pfam" id="PF00992">
    <property type="entry name" value="Troponin"/>
    <property type="match status" value="1"/>
</dbReference>
<proteinExistence type="inferred from homology"/>
<protein>
    <recommendedName>
        <fullName evidence="6">Troponin T</fullName>
    </recommendedName>
</protein>
<dbReference type="EnsemblMetazoa" id="HelroT182787">
    <property type="protein sequence ID" value="HelroP182787"/>
    <property type="gene ID" value="HelroG182787"/>
</dbReference>
<dbReference type="InterPro" id="IPR038077">
    <property type="entry name" value="Troponin_sf"/>
</dbReference>
<dbReference type="PANTHER" id="PTHR11521:SF1">
    <property type="entry name" value="TROPONIN T, SKELETAL MUSCLE"/>
    <property type="match status" value="1"/>
</dbReference>
<reference evidence="5" key="1">
    <citation type="submission" date="2012-12" db="EMBL/GenBank/DDBJ databases">
        <authorList>
            <person name="Hellsten U."/>
            <person name="Grimwood J."/>
            <person name="Chapman J.A."/>
            <person name="Shapiro H."/>
            <person name="Aerts A."/>
            <person name="Otillar R.P."/>
            <person name="Terry A.Y."/>
            <person name="Boore J.L."/>
            <person name="Simakov O."/>
            <person name="Marletaz F."/>
            <person name="Cho S.-J."/>
            <person name="Edsinger-Gonzales E."/>
            <person name="Havlak P."/>
            <person name="Kuo D.-H."/>
            <person name="Larsson T."/>
            <person name="Lv J."/>
            <person name="Arendt D."/>
            <person name="Savage R."/>
            <person name="Osoegawa K."/>
            <person name="de Jong P."/>
            <person name="Lindberg D.R."/>
            <person name="Seaver E.C."/>
            <person name="Weisblat D.A."/>
            <person name="Putnam N.H."/>
            <person name="Grigoriev I.V."/>
            <person name="Rokhsar D.S."/>
        </authorList>
    </citation>
    <scope>NUCLEOTIDE SEQUENCE</scope>
</reference>
<dbReference type="GO" id="GO:0006936">
    <property type="term" value="P:muscle contraction"/>
    <property type="evidence" value="ECO:0000318"/>
    <property type="project" value="GO_Central"/>
</dbReference>
<reference evidence="4" key="3">
    <citation type="submission" date="2015-06" db="UniProtKB">
        <authorList>
            <consortium name="EnsemblMetazoa"/>
        </authorList>
    </citation>
    <scope>IDENTIFICATION</scope>
</reference>
<dbReference type="GeneID" id="20208704"/>
<dbReference type="OrthoDB" id="330499at2759"/>
<evidence type="ECO:0000313" key="4">
    <source>
        <dbReference type="EnsemblMetazoa" id="HelroP182787"/>
    </source>
</evidence>
<dbReference type="InterPro" id="IPR027707">
    <property type="entry name" value="TNNT"/>
</dbReference>
<organism evidence="4 5">
    <name type="scientific">Helobdella robusta</name>
    <name type="common">Californian leech</name>
    <dbReference type="NCBI Taxonomy" id="6412"/>
    <lineage>
        <taxon>Eukaryota</taxon>
        <taxon>Metazoa</taxon>
        <taxon>Spiralia</taxon>
        <taxon>Lophotrochozoa</taxon>
        <taxon>Annelida</taxon>
        <taxon>Clitellata</taxon>
        <taxon>Hirudinea</taxon>
        <taxon>Rhynchobdellida</taxon>
        <taxon>Glossiphoniidae</taxon>
        <taxon>Helobdella</taxon>
    </lineage>
</organism>
<dbReference type="HOGENOM" id="CLU_1733502_0_0_1"/>
<dbReference type="InterPro" id="IPR001978">
    <property type="entry name" value="Troponin"/>
</dbReference>
<dbReference type="Proteomes" id="UP000015101">
    <property type="component" value="Unassembled WGS sequence"/>
</dbReference>
<dbReference type="Gene3D" id="1.20.5.350">
    <property type="match status" value="1"/>
</dbReference>
<dbReference type="AlphaFoldDB" id="T1FIQ5"/>
<evidence type="ECO:0000256" key="2">
    <source>
        <dbReference type="SAM" id="MobiDB-lite"/>
    </source>
</evidence>
<dbReference type="KEGG" id="hro:HELRODRAFT_182787"/>
<reference evidence="3 5" key="2">
    <citation type="journal article" date="2013" name="Nature">
        <title>Insights into bilaterian evolution from three spiralian genomes.</title>
        <authorList>
            <person name="Simakov O."/>
            <person name="Marletaz F."/>
            <person name="Cho S.J."/>
            <person name="Edsinger-Gonzales E."/>
            <person name="Havlak P."/>
            <person name="Hellsten U."/>
            <person name="Kuo D.H."/>
            <person name="Larsson T."/>
            <person name="Lv J."/>
            <person name="Arendt D."/>
            <person name="Savage R."/>
            <person name="Osoegawa K."/>
            <person name="de Jong P."/>
            <person name="Grimwood J."/>
            <person name="Chapman J.A."/>
            <person name="Shapiro H."/>
            <person name="Aerts A."/>
            <person name="Otillar R.P."/>
            <person name="Terry A.Y."/>
            <person name="Boore J.L."/>
            <person name="Grigoriev I.V."/>
            <person name="Lindberg D.R."/>
            <person name="Seaver E.C."/>
            <person name="Weisblat D.A."/>
            <person name="Putnam N.H."/>
            <person name="Rokhsar D.S."/>
        </authorList>
    </citation>
    <scope>NUCLEOTIDE SEQUENCE</scope>
</reference>
<keyword evidence="5" id="KW-1185">Reference proteome</keyword>
<dbReference type="InParanoid" id="T1FIQ5"/>
<name>T1FIQ5_HELRO</name>
<comment type="similarity">
    <text evidence="1">Belongs to the troponin T family.</text>
</comment>
<dbReference type="GO" id="GO:0005523">
    <property type="term" value="F:tropomyosin binding"/>
    <property type="evidence" value="ECO:0000318"/>
    <property type="project" value="GO_Central"/>
</dbReference>
<dbReference type="eggNOG" id="KOG3634">
    <property type="taxonomic scope" value="Eukaryota"/>
</dbReference>
<evidence type="ECO:0000313" key="5">
    <source>
        <dbReference type="Proteomes" id="UP000015101"/>
    </source>
</evidence>
<dbReference type="GO" id="GO:0006937">
    <property type="term" value="P:regulation of muscle contraction"/>
    <property type="evidence" value="ECO:0007669"/>
    <property type="project" value="InterPro"/>
</dbReference>
<accession>T1FIQ5</accession>
<evidence type="ECO:0000313" key="3">
    <source>
        <dbReference type="EMBL" id="ESN90186.1"/>
    </source>
</evidence>
<feature type="region of interest" description="Disordered" evidence="2">
    <location>
        <begin position="1"/>
        <end position="79"/>
    </location>
</feature>
<dbReference type="PANTHER" id="PTHR11521">
    <property type="entry name" value="TROPONIN T"/>
    <property type="match status" value="1"/>
</dbReference>
<feature type="compositionally biased region" description="Basic and acidic residues" evidence="2">
    <location>
        <begin position="1"/>
        <end position="45"/>
    </location>
</feature>
<dbReference type="SUPFAM" id="SSF90250">
    <property type="entry name" value="Troponin coil-coiled subunits"/>
    <property type="match status" value="1"/>
</dbReference>